<evidence type="ECO:0000313" key="8">
    <source>
        <dbReference type="Proteomes" id="UP000178577"/>
    </source>
</evidence>
<dbReference type="GO" id="GO:0005737">
    <property type="term" value="C:cytoplasm"/>
    <property type="evidence" value="ECO:0007669"/>
    <property type="project" value="TreeGrafter"/>
</dbReference>
<comment type="function">
    <text evidence="2">Catalyzes the reversible cyclization of carbamoyl aspartate to dihydroorotate.</text>
</comment>
<dbReference type="GO" id="GO:0004038">
    <property type="term" value="F:allantoinase activity"/>
    <property type="evidence" value="ECO:0007669"/>
    <property type="project" value="TreeGrafter"/>
</dbReference>
<dbReference type="Gene3D" id="3.20.20.140">
    <property type="entry name" value="Metal-dependent hydrolases"/>
    <property type="match status" value="1"/>
</dbReference>
<evidence type="ECO:0000256" key="1">
    <source>
        <dbReference type="ARBA" id="ARBA00001947"/>
    </source>
</evidence>
<feature type="domain" description="Amidohydrolase-related" evidence="6">
    <location>
        <begin position="7"/>
        <end position="285"/>
    </location>
</feature>
<dbReference type="InterPro" id="IPR011059">
    <property type="entry name" value="Metal-dep_hydrolase_composite"/>
</dbReference>
<dbReference type="SUPFAM" id="SSF51338">
    <property type="entry name" value="Composite domain of metallo-dependent hydrolases"/>
    <property type="match status" value="1"/>
</dbReference>
<dbReference type="SUPFAM" id="SSF51556">
    <property type="entry name" value="Metallo-dependent hydrolases"/>
    <property type="match status" value="1"/>
</dbReference>
<keyword evidence="4" id="KW-0479">Metal-binding</keyword>
<dbReference type="InterPro" id="IPR050138">
    <property type="entry name" value="DHOase/Allantoinase_Hydrolase"/>
</dbReference>
<evidence type="ECO:0000256" key="4">
    <source>
        <dbReference type="ARBA" id="ARBA00022723"/>
    </source>
</evidence>
<dbReference type="PROSITE" id="PS00482">
    <property type="entry name" value="DIHYDROOROTASE_1"/>
    <property type="match status" value="1"/>
</dbReference>
<evidence type="ECO:0000256" key="5">
    <source>
        <dbReference type="ARBA" id="ARBA00022801"/>
    </source>
</evidence>
<keyword evidence="5" id="KW-0378">Hydrolase</keyword>
<comment type="similarity">
    <text evidence="3">Belongs to the metallo-dependent hydrolases superfamily. DHOase family. Class I DHOase subfamily.</text>
</comment>
<dbReference type="Proteomes" id="UP000178577">
    <property type="component" value="Unassembled WGS sequence"/>
</dbReference>
<dbReference type="PANTHER" id="PTHR43668">
    <property type="entry name" value="ALLANTOINASE"/>
    <property type="match status" value="1"/>
</dbReference>
<dbReference type="AlphaFoldDB" id="A0A1F5GA01"/>
<accession>A0A1F5GA01</accession>
<evidence type="ECO:0000259" key="6">
    <source>
        <dbReference type="Pfam" id="PF01979"/>
    </source>
</evidence>
<evidence type="ECO:0000256" key="2">
    <source>
        <dbReference type="ARBA" id="ARBA00002368"/>
    </source>
</evidence>
<evidence type="ECO:0000256" key="3">
    <source>
        <dbReference type="ARBA" id="ARBA00010286"/>
    </source>
</evidence>
<dbReference type="InterPro" id="IPR002195">
    <property type="entry name" value="Dihydroorotase_CS"/>
</dbReference>
<dbReference type="PANTHER" id="PTHR43668:SF2">
    <property type="entry name" value="ALLANTOINASE"/>
    <property type="match status" value="1"/>
</dbReference>
<dbReference type="InterPro" id="IPR032466">
    <property type="entry name" value="Metal_Hydrolase"/>
</dbReference>
<name>A0A1F5GA01_9BACT</name>
<dbReference type="InterPro" id="IPR006680">
    <property type="entry name" value="Amidohydro-rel"/>
</dbReference>
<dbReference type="Pfam" id="PF01979">
    <property type="entry name" value="Amidohydro_1"/>
    <property type="match status" value="1"/>
</dbReference>
<proteinExistence type="inferred from homology"/>
<reference evidence="7 8" key="1">
    <citation type="journal article" date="2016" name="Nat. Commun.">
        <title>Thousands of microbial genomes shed light on interconnected biogeochemical processes in an aquifer system.</title>
        <authorList>
            <person name="Anantharaman K."/>
            <person name="Brown C.T."/>
            <person name="Hug L.A."/>
            <person name="Sharon I."/>
            <person name="Castelle C.J."/>
            <person name="Probst A.J."/>
            <person name="Thomas B.C."/>
            <person name="Singh A."/>
            <person name="Wilkins M.J."/>
            <person name="Karaoz U."/>
            <person name="Brodie E.L."/>
            <person name="Williams K.H."/>
            <person name="Hubbard S.S."/>
            <person name="Banfield J.F."/>
        </authorList>
    </citation>
    <scope>NUCLEOTIDE SEQUENCE [LARGE SCALE GENOMIC DNA]</scope>
</reference>
<dbReference type="EMBL" id="MFAY01000029">
    <property type="protein sequence ID" value="OGD88713.1"/>
    <property type="molecule type" value="Genomic_DNA"/>
</dbReference>
<protein>
    <recommendedName>
        <fullName evidence="6">Amidohydrolase-related domain-containing protein</fullName>
    </recommendedName>
</protein>
<dbReference type="GO" id="GO:0006145">
    <property type="term" value="P:purine nucleobase catabolic process"/>
    <property type="evidence" value="ECO:0007669"/>
    <property type="project" value="TreeGrafter"/>
</dbReference>
<comment type="caution">
    <text evidence="7">The sequence shown here is derived from an EMBL/GenBank/DDBJ whole genome shotgun (WGS) entry which is preliminary data.</text>
</comment>
<comment type="cofactor">
    <cofactor evidence="1">
        <name>Zn(2+)</name>
        <dbReference type="ChEBI" id="CHEBI:29105"/>
    </cofactor>
</comment>
<dbReference type="FunFam" id="3.20.20.140:FF:000036">
    <property type="entry name" value="Carbamoyl-phosphate synthase large chain"/>
    <property type="match status" value="1"/>
</dbReference>
<dbReference type="GO" id="GO:0046872">
    <property type="term" value="F:metal ion binding"/>
    <property type="evidence" value="ECO:0007669"/>
    <property type="project" value="UniProtKB-KW"/>
</dbReference>
<gene>
    <name evidence="7" type="ORF">A2693_04600</name>
</gene>
<evidence type="ECO:0000313" key="7">
    <source>
        <dbReference type="EMBL" id="OGD88713.1"/>
    </source>
</evidence>
<organism evidence="7 8">
    <name type="scientific">Candidatus Curtissbacteria bacterium RIFCSPHIGHO2_01_FULL_40_12</name>
    <dbReference type="NCBI Taxonomy" id="1797710"/>
    <lineage>
        <taxon>Bacteria</taxon>
        <taxon>Candidatus Curtissiibacteriota</taxon>
    </lineage>
</organism>
<sequence length="353" mass="39376">MKSNIIKLPGLVDVHVHLREPGATHKEDFETGTKAAVAGGYTQILDMPNNVPPTVTTKDLEQKIKLAHGRIWCDVGFNFGATAHSAKFFKKISKMTCALKVYMNLTTGPLLVEKSLDRELIFKNWSNSSPIIVHAEGEALEVAIKLAKKHQRRLHITHILTEQIELIEKARQDRAAISCDVTPHHLFLTSEDIKKLGPLAIMKPPLGSVSDQQKLWRNLDKIDMIATDHGPHTLSEKESDHPPFGVPGLETTLPLMLWAVSKSMLSLKRLIEMTSINPRKIFNLPIQPNTYVEVDLSKKYLISNRGLFTKCGWTPFVGLEGRGEVKKVAICGQSIFENGKFVGKPQGKVIYPT</sequence>